<gene>
    <name evidence="4" type="ORF">UFOPK1495_01763</name>
    <name evidence="5" type="ORF">UFOPK1711_00814</name>
    <name evidence="6" type="ORF">UFOPK2143_00139</name>
    <name evidence="7" type="ORF">UFOPK2350_01274</name>
</gene>
<name>A0A6J6JC32_9ZZZZ</name>
<evidence type="ECO:0000313" key="5">
    <source>
        <dbReference type="EMBL" id="CAB4576013.1"/>
    </source>
</evidence>
<dbReference type="CDD" id="cd02869">
    <property type="entry name" value="PseudoU_synth_RluA_like"/>
    <property type="match status" value="1"/>
</dbReference>
<dbReference type="GO" id="GO:0003723">
    <property type="term" value="F:RNA binding"/>
    <property type="evidence" value="ECO:0007669"/>
    <property type="project" value="InterPro"/>
</dbReference>
<keyword evidence="2" id="KW-0413">Isomerase</keyword>
<dbReference type="InterPro" id="IPR006145">
    <property type="entry name" value="PsdUridine_synth_RsuA/RluA"/>
</dbReference>
<dbReference type="Gene3D" id="3.10.290.10">
    <property type="entry name" value="RNA-binding S4 domain"/>
    <property type="match status" value="1"/>
</dbReference>
<accession>A0A6J6JC32</accession>
<dbReference type="Pfam" id="PF01479">
    <property type="entry name" value="S4"/>
    <property type="match status" value="1"/>
</dbReference>
<evidence type="ECO:0000256" key="2">
    <source>
        <dbReference type="ARBA" id="ARBA00023235"/>
    </source>
</evidence>
<dbReference type="GO" id="GO:0009982">
    <property type="term" value="F:pseudouridine synthase activity"/>
    <property type="evidence" value="ECO:0007669"/>
    <property type="project" value="InterPro"/>
</dbReference>
<dbReference type="EMBL" id="CAEZSU010000255">
    <property type="protein sequence ID" value="CAB4565598.1"/>
    <property type="molecule type" value="Genomic_DNA"/>
</dbReference>
<dbReference type="EMBL" id="CAEZVV010000004">
    <property type="protein sequence ID" value="CAB4634657.1"/>
    <property type="molecule type" value="Genomic_DNA"/>
</dbReference>
<dbReference type="PANTHER" id="PTHR21600">
    <property type="entry name" value="MITOCHONDRIAL RNA PSEUDOURIDINE SYNTHASE"/>
    <property type="match status" value="1"/>
</dbReference>
<dbReference type="SUPFAM" id="SSF55174">
    <property type="entry name" value="Alpha-L RNA-binding motif"/>
    <property type="match status" value="1"/>
</dbReference>
<dbReference type="InterPro" id="IPR036986">
    <property type="entry name" value="S4_RNA-bd_sf"/>
</dbReference>
<dbReference type="NCBIfam" id="TIGR00005">
    <property type="entry name" value="rluA_subfam"/>
    <property type="match status" value="1"/>
</dbReference>
<dbReference type="CDD" id="cd00165">
    <property type="entry name" value="S4"/>
    <property type="match status" value="1"/>
</dbReference>
<dbReference type="SMART" id="SM00363">
    <property type="entry name" value="S4"/>
    <property type="match status" value="1"/>
</dbReference>
<dbReference type="PROSITE" id="PS01129">
    <property type="entry name" value="PSI_RLU"/>
    <property type="match status" value="1"/>
</dbReference>
<evidence type="ECO:0000256" key="1">
    <source>
        <dbReference type="ARBA" id="ARBA00010876"/>
    </source>
</evidence>
<dbReference type="PROSITE" id="PS50889">
    <property type="entry name" value="S4"/>
    <property type="match status" value="1"/>
</dbReference>
<feature type="domain" description="RNA-binding S4" evidence="3">
    <location>
        <begin position="14"/>
        <end position="74"/>
    </location>
</feature>
<dbReference type="InterPro" id="IPR002942">
    <property type="entry name" value="S4_RNA-bd"/>
</dbReference>
<dbReference type="Gene3D" id="3.30.2350.10">
    <property type="entry name" value="Pseudouridine synthase"/>
    <property type="match status" value="1"/>
</dbReference>
<dbReference type="Pfam" id="PF00849">
    <property type="entry name" value="PseudoU_synth_2"/>
    <property type="match status" value="1"/>
</dbReference>
<dbReference type="InterPro" id="IPR020103">
    <property type="entry name" value="PsdUridine_synth_cat_dom_sf"/>
</dbReference>
<evidence type="ECO:0000259" key="3">
    <source>
        <dbReference type="SMART" id="SM00363"/>
    </source>
</evidence>
<evidence type="ECO:0000313" key="4">
    <source>
        <dbReference type="EMBL" id="CAB4565598.1"/>
    </source>
</evidence>
<dbReference type="SUPFAM" id="SSF55120">
    <property type="entry name" value="Pseudouridine synthase"/>
    <property type="match status" value="1"/>
</dbReference>
<dbReference type="InterPro" id="IPR006225">
    <property type="entry name" value="PsdUridine_synth_RluC/D"/>
</dbReference>
<dbReference type="InterPro" id="IPR006224">
    <property type="entry name" value="PsdUridine_synth_RluA-like_CS"/>
</dbReference>
<evidence type="ECO:0000313" key="7">
    <source>
        <dbReference type="EMBL" id="CAB4685169.1"/>
    </source>
</evidence>
<dbReference type="InterPro" id="IPR050188">
    <property type="entry name" value="RluA_PseudoU_synthase"/>
</dbReference>
<comment type="similarity">
    <text evidence="1">Belongs to the pseudouridine synthase RluA family.</text>
</comment>
<dbReference type="GO" id="GO:0000455">
    <property type="term" value="P:enzyme-directed rRNA pseudouridine synthesis"/>
    <property type="evidence" value="ECO:0007669"/>
    <property type="project" value="TreeGrafter"/>
</dbReference>
<proteinExistence type="inferred from homology"/>
<dbReference type="AlphaFoldDB" id="A0A6J6JC32"/>
<sequence length="313" mass="34241">MAYTEVIPASLAGERIDRVVAMITGASRTRVTEWLEQGLVVCNDTVVSTRSRRVADGDTIEVNVEPDLGPEPLIAEPDIDVPIVYVDDDVIVIDKPAGLVVHPGAGNATGTLVQAMLAIYPEIANIGEPERPGVVHRLDKDTSGLMLMARSQEAHVELSSMLAAHEVERTYLTLVWGIPEAGSGLIDAPIGRSTREPTKMVVSAQGREARTRYTVLETFDEPVQCALVECRLETGRTHQIRVHMAAIGHAVVGDDRYRGARPAIETPRIFLHSAALAFDHPVRLDERLEFVSELPEDLAAVLQRIRNQTPTEE</sequence>
<dbReference type="EMBL" id="CAEZXE010000118">
    <property type="protein sequence ID" value="CAB4685169.1"/>
    <property type="molecule type" value="Genomic_DNA"/>
</dbReference>
<dbReference type="EMBL" id="CAEZTR010000038">
    <property type="protein sequence ID" value="CAB4576013.1"/>
    <property type="molecule type" value="Genomic_DNA"/>
</dbReference>
<dbReference type="PANTHER" id="PTHR21600:SF44">
    <property type="entry name" value="RIBOSOMAL LARGE SUBUNIT PSEUDOURIDINE SYNTHASE D"/>
    <property type="match status" value="1"/>
</dbReference>
<evidence type="ECO:0000313" key="6">
    <source>
        <dbReference type="EMBL" id="CAB4634657.1"/>
    </source>
</evidence>
<organism evidence="6">
    <name type="scientific">freshwater metagenome</name>
    <dbReference type="NCBI Taxonomy" id="449393"/>
    <lineage>
        <taxon>unclassified sequences</taxon>
        <taxon>metagenomes</taxon>
        <taxon>ecological metagenomes</taxon>
    </lineage>
</organism>
<protein>
    <submittedName>
        <fullName evidence="6">Unannotated protein</fullName>
    </submittedName>
</protein>
<reference evidence="6" key="1">
    <citation type="submission" date="2020-05" db="EMBL/GenBank/DDBJ databases">
        <authorList>
            <person name="Chiriac C."/>
            <person name="Salcher M."/>
            <person name="Ghai R."/>
            <person name="Kavagutti S V."/>
        </authorList>
    </citation>
    <scope>NUCLEOTIDE SEQUENCE</scope>
</reference>